<keyword evidence="1" id="KW-0472">Membrane</keyword>
<dbReference type="EMBL" id="CAKMMF010000007">
    <property type="protein sequence ID" value="CAH1201325.1"/>
    <property type="molecule type" value="Genomic_DNA"/>
</dbReference>
<feature type="transmembrane region" description="Helical" evidence="1">
    <location>
        <begin position="98"/>
        <end position="120"/>
    </location>
</feature>
<dbReference type="PANTHER" id="PTHR41324:SF1">
    <property type="entry name" value="DUF2232 DOMAIN-CONTAINING PROTEIN"/>
    <property type="match status" value="1"/>
</dbReference>
<organism evidence="2 3">
    <name type="scientific">Paenibacillus plantiphilus</name>
    <dbReference type="NCBI Taxonomy" id="2905650"/>
    <lineage>
        <taxon>Bacteria</taxon>
        <taxon>Bacillati</taxon>
        <taxon>Bacillota</taxon>
        <taxon>Bacilli</taxon>
        <taxon>Bacillales</taxon>
        <taxon>Paenibacillaceae</taxon>
        <taxon>Paenibacillus</taxon>
    </lineage>
</organism>
<dbReference type="PANTHER" id="PTHR41324">
    <property type="entry name" value="MEMBRANE PROTEIN-RELATED"/>
    <property type="match status" value="1"/>
</dbReference>
<sequence>MLKTDLKSVLWSGAVLLLLLSIAVPLLNALSLVVMMVPMVILYVSLSKRDFIIHMIVVYGIATVLLGPSAIIVGLFFLAPSVVMGHLYKKMAPARKVLTATILVLLGQLLLELVLFDLLLNFKLIPEVRLFISETFEYMNKILLTPMSAELVNAYVQWIVHSIPRMLITISFLLAVVAHAIARPLLRRSGAAVPGLQPAREWMLPRIVVFYYLIVLIADMVTPNHGDSFMTVALLNLVPLLQLVFSIQAVGFFFYLAHERGWHHVVPIMLSVLIFIFPPLSLIGVLDAGFPIRKAFKKP</sequence>
<gene>
    <name evidence="2" type="ORF">PAECIP111893_01575</name>
</gene>
<keyword evidence="1" id="KW-1133">Transmembrane helix</keyword>
<evidence type="ECO:0000313" key="2">
    <source>
        <dbReference type="EMBL" id="CAH1201325.1"/>
    </source>
</evidence>
<keyword evidence="1" id="KW-0812">Transmembrane</keyword>
<comment type="caution">
    <text evidence="2">The sequence shown here is derived from an EMBL/GenBank/DDBJ whole genome shotgun (WGS) entry which is preliminary data.</text>
</comment>
<evidence type="ECO:0000313" key="3">
    <source>
        <dbReference type="Proteomes" id="UP000838686"/>
    </source>
</evidence>
<feature type="transmembrane region" description="Helical" evidence="1">
    <location>
        <begin position="268"/>
        <end position="290"/>
    </location>
</feature>
<feature type="transmembrane region" description="Helical" evidence="1">
    <location>
        <begin position="202"/>
        <end position="221"/>
    </location>
</feature>
<accession>A0ABN8G8R4</accession>
<evidence type="ECO:0000256" key="1">
    <source>
        <dbReference type="SAM" id="Phobius"/>
    </source>
</evidence>
<proteinExistence type="predicted"/>
<evidence type="ECO:0008006" key="4">
    <source>
        <dbReference type="Google" id="ProtNLM"/>
    </source>
</evidence>
<dbReference type="Pfam" id="PF09991">
    <property type="entry name" value="DUF2232"/>
    <property type="match status" value="1"/>
</dbReference>
<feature type="transmembrane region" description="Helical" evidence="1">
    <location>
        <begin position="233"/>
        <end position="256"/>
    </location>
</feature>
<keyword evidence="3" id="KW-1185">Reference proteome</keyword>
<reference evidence="2" key="1">
    <citation type="submission" date="2022-01" db="EMBL/GenBank/DDBJ databases">
        <authorList>
            <person name="Criscuolo A."/>
        </authorList>
    </citation>
    <scope>NUCLEOTIDE SEQUENCE</scope>
    <source>
        <strain evidence="2">CIP111893</strain>
    </source>
</reference>
<dbReference type="InterPro" id="IPR018710">
    <property type="entry name" value="DUF2232"/>
</dbReference>
<feature type="transmembrane region" description="Helical" evidence="1">
    <location>
        <begin position="15"/>
        <end position="44"/>
    </location>
</feature>
<protein>
    <recommendedName>
        <fullName evidence="4">DUF2232 domain-containing protein</fullName>
    </recommendedName>
</protein>
<dbReference type="Proteomes" id="UP000838686">
    <property type="component" value="Unassembled WGS sequence"/>
</dbReference>
<name>A0ABN8G8R4_9BACL</name>
<feature type="transmembrane region" description="Helical" evidence="1">
    <location>
        <begin position="163"/>
        <end position="182"/>
    </location>
</feature>
<feature type="transmembrane region" description="Helical" evidence="1">
    <location>
        <begin position="56"/>
        <end position="78"/>
    </location>
</feature>